<sequence length="83" mass="9344">MVMTNWIKPVYFLVSQIWIEDSSFAVLLDSPCISCYNGIGCHVGWSGYNGTSCRGASKCTRTPPPVWRQLALHHRYPAQVLLD</sequence>
<gene>
    <name evidence="1" type="ORF">AALO_G00171250</name>
</gene>
<evidence type="ECO:0000313" key="2">
    <source>
        <dbReference type="Proteomes" id="UP000823561"/>
    </source>
</evidence>
<reference evidence="1" key="1">
    <citation type="submission" date="2020-10" db="EMBL/GenBank/DDBJ databases">
        <title>Chromosome-scale genome assembly of the Allis shad, Alosa alosa.</title>
        <authorList>
            <person name="Margot Z."/>
            <person name="Christophe K."/>
            <person name="Cabau C."/>
            <person name="Louis A."/>
            <person name="Berthelot C."/>
            <person name="Parey E."/>
            <person name="Roest Crollius H."/>
            <person name="Montfort J."/>
            <person name="Robinson-Rechavi M."/>
            <person name="Bucao C."/>
            <person name="Bouchez O."/>
            <person name="Gislard M."/>
            <person name="Lluch J."/>
            <person name="Milhes M."/>
            <person name="Lampietro C."/>
            <person name="Lopez Roques C."/>
            <person name="Donnadieu C."/>
            <person name="Braasch I."/>
            <person name="Desvignes T."/>
            <person name="Postlethwait J."/>
            <person name="Bobe J."/>
            <person name="Guiguen Y."/>
        </authorList>
    </citation>
    <scope>NUCLEOTIDE SEQUENCE</scope>
    <source>
        <strain evidence="1">M-15738</strain>
        <tissue evidence="1">Blood</tissue>
    </source>
</reference>
<accession>A0AAV6GD43</accession>
<keyword evidence="2" id="KW-1185">Reference proteome</keyword>
<dbReference type="Proteomes" id="UP000823561">
    <property type="component" value="Chromosome 12"/>
</dbReference>
<comment type="caution">
    <text evidence="1">The sequence shown here is derived from an EMBL/GenBank/DDBJ whole genome shotgun (WGS) entry which is preliminary data.</text>
</comment>
<protein>
    <submittedName>
        <fullName evidence="1">Uncharacterized protein</fullName>
    </submittedName>
</protein>
<evidence type="ECO:0000313" key="1">
    <source>
        <dbReference type="EMBL" id="KAG5272968.1"/>
    </source>
</evidence>
<name>A0AAV6GD43_9TELE</name>
<organism evidence="1 2">
    <name type="scientific">Alosa alosa</name>
    <name type="common">allis shad</name>
    <dbReference type="NCBI Taxonomy" id="278164"/>
    <lineage>
        <taxon>Eukaryota</taxon>
        <taxon>Metazoa</taxon>
        <taxon>Chordata</taxon>
        <taxon>Craniata</taxon>
        <taxon>Vertebrata</taxon>
        <taxon>Euteleostomi</taxon>
        <taxon>Actinopterygii</taxon>
        <taxon>Neopterygii</taxon>
        <taxon>Teleostei</taxon>
        <taxon>Clupei</taxon>
        <taxon>Clupeiformes</taxon>
        <taxon>Clupeoidei</taxon>
        <taxon>Clupeidae</taxon>
        <taxon>Alosa</taxon>
    </lineage>
</organism>
<dbReference type="AlphaFoldDB" id="A0AAV6GD43"/>
<proteinExistence type="predicted"/>
<dbReference type="EMBL" id="JADWDJ010000012">
    <property type="protein sequence ID" value="KAG5272968.1"/>
    <property type="molecule type" value="Genomic_DNA"/>
</dbReference>